<keyword evidence="5" id="KW-0819">tRNA processing</keyword>
<keyword evidence="4" id="KW-0507">mRNA processing</keyword>
<dbReference type="EC" id="1.3.1.90" evidence="16"/>
<evidence type="ECO:0000256" key="16">
    <source>
        <dbReference type="ARBA" id="ARBA00066483"/>
    </source>
</evidence>
<evidence type="ECO:0000256" key="2">
    <source>
        <dbReference type="ARBA" id="ARBA00022630"/>
    </source>
</evidence>
<evidence type="ECO:0000256" key="12">
    <source>
        <dbReference type="ARBA" id="ARBA00051779"/>
    </source>
</evidence>
<comment type="catalytic activity">
    <reaction evidence="10">
        <text>a 5,6-dihydrouridine in mRNA + NADP(+) = a uridine in mRNA + NADPH + H(+)</text>
        <dbReference type="Rhea" id="RHEA:69855"/>
        <dbReference type="Rhea" id="RHEA-COMP:14658"/>
        <dbReference type="Rhea" id="RHEA-COMP:17789"/>
        <dbReference type="ChEBI" id="CHEBI:15378"/>
        <dbReference type="ChEBI" id="CHEBI:57783"/>
        <dbReference type="ChEBI" id="CHEBI:58349"/>
        <dbReference type="ChEBI" id="CHEBI:65315"/>
        <dbReference type="ChEBI" id="CHEBI:74443"/>
    </reaction>
    <physiologicalReaction direction="right-to-left" evidence="10">
        <dbReference type="Rhea" id="RHEA:69857"/>
    </physiologicalReaction>
</comment>
<dbReference type="GO" id="GO:0102266">
    <property type="term" value="F:tRNA-dihydrouridine20a synthase activity"/>
    <property type="evidence" value="ECO:0007669"/>
    <property type="project" value="UniProtKB-EC"/>
</dbReference>
<comment type="catalytic activity">
    <reaction evidence="11">
        <text>5,6-dihydrouridine(20b) in tRNA + NADP(+) = uridine(20b) in tRNA + NADPH + H(+)</text>
        <dbReference type="Rhea" id="RHEA:53356"/>
        <dbReference type="Rhea" id="RHEA-COMP:13537"/>
        <dbReference type="Rhea" id="RHEA-COMP:13538"/>
        <dbReference type="ChEBI" id="CHEBI:15378"/>
        <dbReference type="ChEBI" id="CHEBI:57783"/>
        <dbReference type="ChEBI" id="CHEBI:58349"/>
        <dbReference type="ChEBI" id="CHEBI:65315"/>
        <dbReference type="ChEBI" id="CHEBI:74443"/>
        <dbReference type="EC" id="1.3.1.90"/>
    </reaction>
    <physiologicalReaction direction="right-to-left" evidence="11">
        <dbReference type="Rhea" id="RHEA:53358"/>
    </physiologicalReaction>
</comment>
<dbReference type="GO" id="GO:0050660">
    <property type="term" value="F:flavin adenine dinucleotide binding"/>
    <property type="evidence" value="ECO:0007669"/>
    <property type="project" value="InterPro"/>
</dbReference>
<keyword evidence="2" id="KW-0285">Flavoprotein</keyword>
<dbReference type="InterPro" id="IPR035587">
    <property type="entry name" value="DUS-like_FMN-bd"/>
</dbReference>
<dbReference type="InterPro" id="IPR018517">
    <property type="entry name" value="tRNA_hU_synthase_CS"/>
</dbReference>
<dbReference type="EMBL" id="JANBPT010000710">
    <property type="protein sequence ID" value="KAJ1914011.1"/>
    <property type="molecule type" value="Genomic_DNA"/>
</dbReference>
<dbReference type="GO" id="GO:0102267">
    <property type="term" value="F:tRNA-dihydrouridine20b synthase activity"/>
    <property type="evidence" value="ECO:0007669"/>
    <property type="project" value="UniProtKB-ARBA"/>
</dbReference>
<evidence type="ECO:0000256" key="1">
    <source>
        <dbReference type="ARBA" id="ARBA00001917"/>
    </source>
</evidence>
<keyword evidence="22" id="KW-1185">Reference proteome</keyword>
<dbReference type="PANTHER" id="PTHR11082">
    <property type="entry name" value="TRNA-DIHYDROURIDINE SYNTHASE"/>
    <property type="match status" value="1"/>
</dbReference>
<comment type="caution">
    <text evidence="21">The sequence shown here is derived from an EMBL/GenBank/DDBJ whole genome shotgun (WGS) entry which is preliminary data.</text>
</comment>
<dbReference type="Pfam" id="PF01207">
    <property type="entry name" value="Dus"/>
    <property type="match status" value="1"/>
</dbReference>
<comment type="catalytic activity">
    <reaction evidence="9">
        <text>a 5,6-dihydrouridine in mRNA + NAD(+) = a uridine in mRNA + NADH + H(+)</text>
        <dbReference type="Rhea" id="RHEA:69851"/>
        <dbReference type="Rhea" id="RHEA-COMP:14658"/>
        <dbReference type="Rhea" id="RHEA-COMP:17789"/>
        <dbReference type="ChEBI" id="CHEBI:15378"/>
        <dbReference type="ChEBI" id="CHEBI:57540"/>
        <dbReference type="ChEBI" id="CHEBI:57945"/>
        <dbReference type="ChEBI" id="CHEBI:65315"/>
        <dbReference type="ChEBI" id="CHEBI:74443"/>
    </reaction>
    <physiologicalReaction direction="right-to-left" evidence="9">
        <dbReference type="Rhea" id="RHEA:69853"/>
    </physiologicalReaction>
</comment>
<evidence type="ECO:0000256" key="17">
    <source>
        <dbReference type="ARBA" id="ARBA00071722"/>
    </source>
</evidence>
<dbReference type="CDD" id="cd02801">
    <property type="entry name" value="DUS_like_FMN"/>
    <property type="match status" value="1"/>
</dbReference>
<dbReference type="SUPFAM" id="SSF51971">
    <property type="entry name" value="Nucleotide-binding domain"/>
    <property type="match status" value="1"/>
</dbReference>
<evidence type="ECO:0000256" key="10">
    <source>
        <dbReference type="ARBA" id="ARBA00049447"/>
    </source>
</evidence>
<feature type="domain" description="DUS-like FMN-binding" evidence="19">
    <location>
        <begin position="378"/>
        <end position="629"/>
    </location>
</feature>
<evidence type="ECO:0000256" key="6">
    <source>
        <dbReference type="ARBA" id="ARBA00022857"/>
    </source>
</evidence>
<evidence type="ECO:0000256" key="7">
    <source>
        <dbReference type="ARBA" id="ARBA00023002"/>
    </source>
</evidence>
<evidence type="ECO:0000256" key="11">
    <source>
        <dbReference type="ARBA" id="ARBA00050434"/>
    </source>
</evidence>
<dbReference type="Pfam" id="PF01266">
    <property type="entry name" value="DAO"/>
    <property type="match status" value="1"/>
</dbReference>
<organism evidence="21 22">
    <name type="scientific">Tieghemiomyces parasiticus</name>
    <dbReference type="NCBI Taxonomy" id="78921"/>
    <lineage>
        <taxon>Eukaryota</taxon>
        <taxon>Fungi</taxon>
        <taxon>Fungi incertae sedis</taxon>
        <taxon>Zoopagomycota</taxon>
        <taxon>Kickxellomycotina</taxon>
        <taxon>Dimargaritomycetes</taxon>
        <taxon>Dimargaritales</taxon>
        <taxon>Dimargaritaceae</taxon>
        <taxon>Tieghemiomyces</taxon>
    </lineage>
</organism>
<evidence type="ECO:0000256" key="18">
    <source>
        <dbReference type="ARBA" id="ARBA00078338"/>
    </source>
</evidence>
<dbReference type="Gene3D" id="3.30.9.10">
    <property type="entry name" value="D-Amino Acid Oxidase, subunit A, domain 2"/>
    <property type="match status" value="1"/>
</dbReference>
<dbReference type="Gene3D" id="3.40.50.720">
    <property type="entry name" value="NAD(P)-binding Rossmann-like Domain"/>
    <property type="match status" value="1"/>
</dbReference>
<evidence type="ECO:0000256" key="8">
    <source>
        <dbReference type="ARBA" id="ARBA00023027"/>
    </source>
</evidence>
<evidence type="ECO:0000256" key="4">
    <source>
        <dbReference type="ARBA" id="ARBA00022664"/>
    </source>
</evidence>
<comment type="cofactor">
    <cofactor evidence="1">
        <name>FMN</name>
        <dbReference type="ChEBI" id="CHEBI:58210"/>
    </cofactor>
</comment>
<accession>A0A9W8DQG3</accession>
<feature type="domain" description="FAD dependent oxidoreductase" evidence="20">
    <location>
        <begin position="15"/>
        <end position="306"/>
    </location>
</feature>
<dbReference type="FunFam" id="3.20.20.70:FF:000159">
    <property type="entry name" value="tRNA-dihydrouridine synthase 4"/>
    <property type="match status" value="1"/>
</dbReference>
<protein>
    <recommendedName>
        <fullName evidence="17">tRNA-dihydrouridine(20a/20b) synthase [NAD(P)+]</fullName>
        <ecNumber evidence="16">1.3.1.90</ecNumber>
    </recommendedName>
    <alternativeName>
        <fullName evidence="18">tRNA-dihydrouridine synthase 4</fullName>
    </alternativeName>
</protein>
<keyword evidence="7 21" id="KW-0560">Oxidoreductase</keyword>
<reference evidence="21" key="1">
    <citation type="submission" date="2022-07" db="EMBL/GenBank/DDBJ databases">
        <title>Phylogenomic reconstructions and comparative analyses of Kickxellomycotina fungi.</title>
        <authorList>
            <person name="Reynolds N.K."/>
            <person name="Stajich J.E."/>
            <person name="Barry K."/>
            <person name="Grigoriev I.V."/>
            <person name="Crous P."/>
            <person name="Smith M.E."/>
        </authorList>
    </citation>
    <scope>NUCLEOTIDE SEQUENCE</scope>
    <source>
        <strain evidence="21">RSA 861</strain>
    </source>
</reference>
<evidence type="ECO:0000256" key="13">
    <source>
        <dbReference type="ARBA" id="ARBA00051932"/>
    </source>
</evidence>
<dbReference type="PANTHER" id="PTHR11082:SF31">
    <property type="entry name" value="TRNA-DIHYDROURIDINE(20A_20B) SYNTHASE [NAD(P)+]-LIKE"/>
    <property type="match status" value="1"/>
</dbReference>
<evidence type="ECO:0000256" key="14">
    <source>
        <dbReference type="ARBA" id="ARBA00052996"/>
    </source>
</evidence>
<dbReference type="InterPro" id="IPR013785">
    <property type="entry name" value="Aldolase_TIM"/>
</dbReference>
<keyword evidence="8" id="KW-0520">NAD</keyword>
<dbReference type="GO" id="GO:0006397">
    <property type="term" value="P:mRNA processing"/>
    <property type="evidence" value="ECO:0007669"/>
    <property type="project" value="UniProtKB-KW"/>
</dbReference>
<evidence type="ECO:0000259" key="20">
    <source>
        <dbReference type="Pfam" id="PF01266"/>
    </source>
</evidence>
<dbReference type="PROSITE" id="PS01136">
    <property type="entry name" value="UPF0034"/>
    <property type="match status" value="1"/>
</dbReference>
<dbReference type="Gene3D" id="3.20.20.70">
    <property type="entry name" value="Aldolase class I"/>
    <property type="match status" value="1"/>
</dbReference>
<dbReference type="SUPFAM" id="SSF54373">
    <property type="entry name" value="FAD-linked reductases, C-terminal domain"/>
    <property type="match status" value="1"/>
</dbReference>
<comment type="catalytic activity">
    <reaction evidence="14">
        <text>5,6-dihydrouridine(20a) in tRNA + NADP(+) = uridine(20a) in tRNA + NADPH + H(+)</text>
        <dbReference type="Rhea" id="RHEA:53344"/>
        <dbReference type="Rhea" id="RHEA-COMP:13535"/>
        <dbReference type="Rhea" id="RHEA-COMP:13536"/>
        <dbReference type="ChEBI" id="CHEBI:15378"/>
        <dbReference type="ChEBI" id="CHEBI:57783"/>
        <dbReference type="ChEBI" id="CHEBI:58349"/>
        <dbReference type="ChEBI" id="CHEBI:65315"/>
        <dbReference type="ChEBI" id="CHEBI:74443"/>
        <dbReference type="EC" id="1.3.1.90"/>
    </reaction>
    <physiologicalReaction direction="right-to-left" evidence="14">
        <dbReference type="Rhea" id="RHEA:53346"/>
    </physiologicalReaction>
</comment>
<evidence type="ECO:0000256" key="3">
    <source>
        <dbReference type="ARBA" id="ARBA00022643"/>
    </source>
</evidence>
<comment type="catalytic activity">
    <reaction evidence="12">
        <text>5,6-dihydrouridine(20a) in tRNA + NAD(+) = uridine(20a) in tRNA + NADH + H(+)</text>
        <dbReference type="Rhea" id="RHEA:53348"/>
        <dbReference type="Rhea" id="RHEA-COMP:13535"/>
        <dbReference type="Rhea" id="RHEA-COMP:13536"/>
        <dbReference type="ChEBI" id="CHEBI:15378"/>
        <dbReference type="ChEBI" id="CHEBI:57540"/>
        <dbReference type="ChEBI" id="CHEBI:57945"/>
        <dbReference type="ChEBI" id="CHEBI:65315"/>
        <dbReference type="ChEBI" id="CHEBI:74443"/>
        <dbReference type="EC" id="1.3.1.90"/>
    </reaction>
    <physiologicalReaction direction="right-to-left" evidence="12">
        <dbReference type="Rhea" id="RHEA:53350"/>
    </physiologicalReaction>
</comment>
<sequence>MRVAMTSPAPLITTVGGGVTGLTTALVLRRAGYRVRVLAPDYPGTTGNAHFASPSAGAHWRSWAGPNDTRVQELEATTLRRLVQLASDELDCGIVPTRSYDFWEKLPPGGGTPAWFKDLVPGFRTLGPSELLPKTVYGITYNKIAINVPVYLSWLQDQTRASGVELIPIANYFGHIADAFAHAGKTSAVVINCTGLGASRLGGVEDSQVYSIRGQWMLVRAPSVKNSINVTHIPGKIDLMTTIIPRGDGTVFLGGTKEKASENTTVYKEIADIIWERCSAACPELRQDREVWEARPEPKEPFVLQEGAGLRPGRTGGPRIELEKLVIERNAKTMADQALSIEELLNSLGLMDLGEAPPVVARRSVLDLFREQKRVNVCAPMVRYSKLPFRELVRNYNVDVVYTPMILADVFRRSDHSRVCEFTTHPSETPLVVQFAANDPVHLADAAELVAPWSDGVDINCGCPQPWAYSEQIGSYLMEKPEWVRDMVRVCKARTGKPCSIKIRVHKDLRQTHEFIKRAESVGVDWITIHGRTRRQKSTEPVDLDAIRFGKEVATVPVVGNGDIFTAQDAETMYERTGVDGVMAARGLLENPALFSGYEHTPLECIQKYVDLALSLGTNTYLFHHHLMFMFENVMNNAERKTFNALNSTSAILDHLDYFYGIRASSLP</sequence>
<dbReference type="OrthoDB" id="9977870at2759"/>
<evidence type="ECO:0000313" key="21">
    <source>
        <dbReference type="EMBL" id="KAJ1914011.1"/>
    </source>
</evidence>
<name>A0A9W8DQG3_9FUNG</name>
<dbReference type="InterPro" id="IPR006076">
    <property type="entry name" value="FAD-dep_OxRdtase"/>
</dbReference>
<gene>
    <name evidence="21" type="primary">DUS4_1</name>
    <name evidence="21" type="ORF">IWQ60_008984</name>
</gene>
<evidence type="ECO:0000256" key="9">
    <source>
        <dbReference type="ARBA" id="ARBA00048342"/>
    </source>
</evidence>
<comment type="catalytic activity">
    <reaction evidence="13">
        <text>5,6-dihydrouridine(20b) in tRNA + NAD(+) = uridine(20b) in tRNA + NADH + H(+)</text>
        <dbReference type="Rhea" id="RHEA:53352"/>
        <dbReference type="Rhea" id="RHEA-COMP:13537"/>
        <dbReference type="Rhea" id="RHEA-COMP:13538"/>
        <dbReference type="ChEBI" id="CHEBI:15378"/>
        <dbReference type="ChEBI" id="CHEBI:57540"/>
        <dbReference type="ChEBI" id="CHEBI:57945"/>
        <dbReference type="ChEBI" id="CHEBI:65315"/>
        <dbReference type="ChEBI" id="CHEBI:74443"/>
        <dbReference type="EC" id="1.3.1.90"/>
    </reaction>
    <physiologicalReaction direction="right-to-left" evidence="13">
        <dbReference type="Rhea" id="RHEA:53354"/>
    </physiologicalReaction>
</comment>
<dbReference type="Proteomes" id="UP001150569">
    <property type="component" value="Unassembled WGS sequence"/>
</dbReference>
<comment type="similarity">
    <text evidence="15">Belongs to the Dus family. Dus4 subfamily.</text>
</comment>
<proteinExistence type="inferred from homology"/>
<keyword evidence="3" id="KW-0288">FMN</keyword>
<evidence type="ECO:0000313" key="22">
    <source>
        <dbReference type="Proteomes" id="UP001150569"/>
    </source>
</evidence>
<dbReference type="SUPFAM" id="SSF51395">
    <property type="entry name" value="FMN-linked oxidoreductases"/>
    <property type="match status" value="1"/>
</dbReference>
<dbReference type="AlphaFoldDB" id="A0A9W8DQG3"/>
<evidence type="ECO:0000259" key="19">
    <source>
        <dbReference type="Pfam" id="PF01207"/>
    </source>
</evidence>
<evidence type="ECO:0000256" key="15">
    <source>
        <dbReference type="ARBA" id="ARBA00060741"/>
    </source>
</evidence>
<keyword evidence="6" id="KW-0521">NADP</keyword>
<evidence type="ECO:0000256" key="5">
    <source>
        <dbReference type="ARBA" id="ARBA00022694"/>
    </source>
</evidence>